<dbReference type="GeneID" id="70183064"/>
<sequence>MTTTTTTRLAVHTRSMLSRRADHPAIASLVLLSQESPVRMEQSASASGHSRPRFPADNPRQARLSMTPVRDMEVPARDGDKRQSMPDADWDENSVFRIFIFPDDHLLRGGPSDNRRQGQSADQPASLCFGLGTALADVLPEEKSQSRQCLTAVAVGAHAQAWWRC</sequence>
<comment type="caution">
    <text evidence="2">The sequence shown here is derived from an EMBL/GenBank/DDBJ whole genome shotgun (WGS) entry which is preliminary data.</text>
</comment>
<dbReference type="RefSeq" id="XP_046013677.1">
    <property type="nucleotide sequence ID" value="XM_046153518.1"/>
</dbReference>
<evidence type="ECO:0000313" key="2">
    <source>
        <dbReference type="EMBL" id="KAH7032845.1"/>
    </source>
</evidence>
<name>A0A9P9BRI3_9PEZI</name>
<accession>A0A9P9BRI3</accession>
<reference evidence="2" key="1">
    <citation type="journal article" date="2021" name="Nat. Commun.">
        <title>Genetic determinants of endophytism in the Arabidopsis root mycobiome.</title>
        <authorList>
            <person name="Mesny F."/>
            <person name="Miyauchi S."/>
            <person name="Thiergart T."/>
            <person name="Pickel B."/>
            <person name="Atanasova L."/>
            <person name="Karlsson M."/>
            <person name="Huettel B."/>
            <person name="Barry K.W."/>
            <person name="Haridas S."/>
            <person name="Chen C."/>
            <person name="Bauer D."/>
            <person name="Andreopoulos W."/>
            <person name="Pangilinan J."/>
            <person name="LaButti K."/>
            <person name="Riley R."/>
            <person name="Lipzen A."/>
            <person name="Clum A."/>
            <person name="Drula E."/>
            <person name="Henrissat B."/>
            <person name="Kohler A."/>
            <person name="Grigoriev I.V."/>
            <person name="Martin F.M."/>
            <person name="Hacquard S."/>
        </authorList>
    </citation>
    <scope>NUCLEOTIDE SEQUENCE</scope>
    <source>
        <strain evidence="2">MPI-CAGE-CH-0230</strain>
    </source>
</reference>
<dbReference type="AlphaFoldDB" id="A0A9P9BRI3"/>
<feature type="region of interest" description="Disordered" evidence="1">
    <location>
        <begin position="40"/>
        <end position="88"/>
    </location>
</feature>
<dbReference type="Proteomes" id="UP000756346">
    <property type="component" value="Unassembled WGS sequence"/>
</dbReference>
<keyword evidence="3" id="KW-1185">Reference proteome</keyword>
<feature type="compositionally biased region" description="Basic and acidic residues" evidence="1">
    <location>
        <begin position="70"/>
        <end position="84"/>
    </location>
</feature>
<evidence type="ECO:0000313" key="3">
    <source>
        <dbReference type="Proteomes" id="UP000756346"/>
    </source>
</evidence>
<organism evidence="2 3">
    <name type="scientific">Microdochium trichocladiopsis</name>
    <dbReference type="NCBI Taxonomy" id="1682393"/>
    <lineage>
        <taxon>Eukaryota</taxon>
        <taxon>Fungi</taxon>
        <taxon>Dikarya</taxon>
        <taxon>Ascomycota</taxon>
        <taxon>Pezizomycotina</taxon>
        <taxon>Sordariomycetes</taxon>
        <taxon>Xylariomycetidae</taxon>
        <taxon>Xylariales</taxon>
        <taxon>Microdochiaceae</taxon>
        <taxon>Microdochium</taxon>
    </lineage>
</organism>
<evidence type="ECO:0000256" key="1">
    <source>
        <dbReference type="SAM" id="MobiDB-lite"/>
    </source>
</evidence>
<dbReference type="EMBL" id="JAGTJQ010000004">
    <property type="protein sequence ID" value="KAH7032845.1"/>
    <property type="molecule type" value="Genomic_DNA"/>
</dbReference>
<protein>
    <submittedName>
        <fullName evidence="2">Uncharacterized protein</fullName>
    </submittedName>
</protein>
<gene>
    <name evidence="2" type="ORF">B0I36DRAFT_320154</name>
</gene>
<proteinExistence type="predicted"/>